<dbReference type="EMBL" id="BKCJ010000498">
    <property type="protein sequence ID" value="GEU33736.1"/>
    <property type="molecule type" value="Genomic_DNA"/>
</dbReference>
<evidence type="ECO:0008006" key="5">
    <source>
        <dbReference type="Google" id="ProtNLM"/>
    </source>
</evidence>
<keyword evidence="3" id="KW-1133">Transmembrane helix</keyword>
<evidence type="ECO:0000256" key="1">
    <source>
        <dbReference type="SAM" id="Coils"/>
    </source>
</evidence>
<accession>A0A6L2J9Z2</accession>
<evidence type="ECO:0000256" key="3">
    <source>
        <dbReference type="SAM" id="Phobius"/>
    </source>
</evidence>
<gene>
    <name evidence="4" type="ORF">Tci_005714</name>
</gene>
<feature type="compositionally biased region" description="Pro residues" evidence="2">
    <location>
        <begin position="284"/>
        <end position="298"/>
    </location>
</feature>
<keyword evidence="3" id="KW-0812">Transmembrane</keyword>
<feature type="region of interest" description="Disordered" evidence="2">
    <location>
        <begin position="258"/>
        <end position="320"/>
    </location>
</feature>
<feature type="coiled-coil region" evidence="1">
    <location>
        <begin position="520"/>
        <end position="547"/>
    </location>
</feature>
<feature type="compositionally biased region" description="Low complexity" evidence="2">
    <location>
        <begin position="272"/>
        <end position="283"/>
    </location>
</feature>
<evidence type="ECO:0000256" key="2">
    <source>
        <dbReference type="SAM" id="MobiDB-lite"/>
    </source>
</evidence>
<sequence>MPEGYDPLALVGKFTPIEDIIGLLETTFEEDDVLMGVFLDEVIGSVALIFLVLFIGVTAIILLPKSLLQGKYQVDEKDRIEVTAVDLKLLLSGILLMLIRSDIGFSDCSYYSIRFDGQPNHLCFVYQAFLGFSSIKKSNDAVKLQALIDRKNVIITKDTIRQSLRLDDVDGRKFNFSKYIFDNMVRNMDSPSKFLMYLRFLQVMINAQVDDLSSHNTKYTSPARIQKVFANMRRIGKGFSAIYIPLFDAMLVQQHVQDDAEVEKDEDDNEVSAASAPPSSTPATAPPPPQQEPIPSPPQAQSAQPSSPPQQQPSQTADISESSMTLLNTLKETCATLTQKVANLEQDKIAQALKITKLKMVESQAKAYNLDLQHSEKILSMQDTDETEPAKVEEVLEVVTAAKLMIEVVTTAAPITTATQVPKASAPRRRRGVVIQDPEETTSALVIMHSEARKNMMIYLKNMAGFKMNFFKDMTYTEIRPIFEKHYNSNQAFLERVEEEVTVQEKKIKEEWGKRKGKSLEQKIAKKQKMDKEAKELKRHLQIVANNDDDVYIEAAPIVSKVPIVDYQIHHENIKPYYKIIRSDRTHKLFLSFITLLKNFNREDLETLYKLVKERFESTEPKNFLDDFLLNIFKIMFEKPNVEANLFLLVEKKYPLTHFTLEQMLNNVRLEVEEESEMSLELLSFGVDAVQDFKKMH</sequence>
<keyword evidence="1" id="KW-0175">Coiled coil</keyword>
<proteinExistence type="predicted"/>
<reference evidence="4" key="1">
    <citation type="journal article" date="2019" name="Sci. Rep.">
        <title>Draft genome of Tanacetum cinerariifolium, the natural source of mosquito coil.</title>
        <authorList>
            <person name="Yamashiro T."/>
            <person name="Shiraishi A."/>
            <person name="Satake H."/>
            <person name="Nakayama K."/>
        </authorList>
    </citation>
    <scope>NUCLEOTIDE SEQUENCE</scope>
</reference>
<protein>
    <recommendedName>
        <fullName evidence="5">Synaptobrevin, longin-like domain protein</fullName>
    </recommendedName>
</protein>
<comment type="caution">
    <text evidence="4">The sequence shown here is derived from an EMBL/GenBank/DDBJ whole genome shotgun (WGS) entry which is preliminary data.</text>
</comment>
<feature type="compositionally biased region" description="Acidic residues" evidence="2">
    <location>
        <begin position="259"/>
        <end position="270"/>
    </location>
</feature>
<keyword evidence="3" id="KW-0472">Membrane</keyword>
<name>A0A6L2J9Z2_TANCI</name>
<evidence type="ECO:0000313" key="4">
    <source>
        <dbReference type="EMBL" id="GEU33736.1"/>
    </source>
</evidence>
<dbReference type="AlphaFoldDB" id="A0A6L2J9Z2"/>
<organism evidence="4">
    <name type="scientific">Tanacetum cinerariifolium</name>
    <name type="common">Dalmatian daisy</name>
    <name type="synonym">Chrysanthemum cinerariifolium</name>
    <dbReference type="NCBI Taxonomy" id="118510"/>
    <lineage>
        <taxon>Eukaryota</taxon>
        <taxon>Viridiplantae</taxon>
        <taxon>Streptophyta</taxon>
        <taxon>Embryophyta</taxon>
        <taxon>Tracheophyta</taxon>
        <taxon>Spermatophyta</taxon>
        <taxon>Magnoliopsida</taxon>
        <taxon>eudicotyledons</taxon>
        <taxon>Gunneridae</taxon>
        <taxon>Pentapetalae</taxon>
        <taxon>asterids</taxon>
        <taxon>campanulids</taxon>
        <taxon>Asterales</taxon>
        <taxon>Asteraceae</taxon>
        <taxon>Asteroideae</taxon>
        <taxon>Anthemideae</taxon>
        <taxon>Anthemidinae</taxon>
        <taxon>Tanacetum</taxon>
    </lineage>
</organism>
<feature type="transmembrane region" description="Helical" evidence="3">
    <location>
        <begin position="42"/>
        <end position="68"/>
    </location>
</feature>